<keyword evidence="1" id="KW-0472">Membrane</keyword>
<organism evidence="2 3">
    <name type="scientific">Fusarium venenatum</name>
    <dbReference type="NCBI Taxonomy" id="56646"/>
    <lineage>
        <taxon>Eukaryota</taxon>
        <taxon>Fungi</taxon>
        <taxon>Dikarya</taxon>
        <taxon>Ascomycota</taxon>
        <taxon>Pezizomycotina</taxon>
        <taxon>Sordariomycetes</taxon>
        <taxon>Hypocreomycetidae</taxon>
        <taxon>Hypocreales</taxon>
        <taxon>Nectriaceae</taxon>
        <taxon>Fusarium</taxon>
    </lineage>
</organism>
<evidence type="ECO:0000313" key="2">
    <source>
        <dbReference type="EMBL" id="CEI70601.1"/>
    </source>
</evidence>
<dbReference type="OrthoDB" id="4115096at2759"/>
<evidence type="ECO:0000256" key="1">
    <source>
        <dbReference type="SAM" id="Phobius"/>
    </source>
</evidence>
<dbReference type="Proteomes" id="UP000245910">
    <property type="component" value="Chromosome III"/>
</dbReference>
<dbReference type="STRING" id="56646.A0A2L2TV91"/>
<dbReference type="RefSeq" id="XP_025594315.1">
    <property type="nucleotide sequence ID" value="XM_025725747.2"/>
</dbReference>
<keyword evidence="1" id="KW-0812">Transmembrane</keyword>
<reference evidence="3" key="1">
    <citation type="submission" date="2014-10" db="EMBL/GenBank/DDBJ databases">
        <authorList>
            <person name="King R."/>
        </authorList>
    </citation>
    <scope>NUCLEOTIDE SEQUENCE [LARGE SCALE GENOMIC DNA]</scope>
    <source>
        <strain evidence="3">A3/5</strain>
    </source>
</reference>
<evidence type="ECO:0000313" key="3">
    <source>
        <dbReference type="Proteomes" id="UP000245910"/>
    </source>
</evidence>
<dbReference type="KEGG" id="fvn:FVRRES_10678"/>
<keyword evidence="1" id="KW-1133">Transmembrane helix</keyword>
<protein>
    <submittedName>
        <fullName evidence="2">Uncharacterized protein</fullName>
    </submittedName>
</protein>
<name>A0A2L2TV91_9HYPO</name>
<dbReference type="EMBL" id="LN649231">
    <property type="protein sequence ID" value="CEI70601.1"/>
    <property type="molecule type" value="Genomic_DNA"/>
</dbReference>
<proteinExistence type="predicted"/>
<sequence>MNDLNCNGLNATECLLRVTTSILEQLKEDSSEFNWDPASFVVTLVIGIIAAAFAFFAIIQGFLAAGPGRHKCSKYAIGTWASISRRKFDWSELRYRSIAHTPIISIQDLVLKMGLQTIDGTHHMEWEWRDNGSGCWNQDRLFPKLKHVTKEDSDYFPATWLRLLTHTGLHHPELWRTNPQGTDYLPSDLAAAPAYSTVADLISIASITAGKIRFNSFGHGTAKDASMRGEYMDLNFRSHPLLGVYAVIDQAIPSGNDIFERHDMGRYHRPSAQKLLVKLAYGQGFLLSVQHLQADREYDPASMDLRLWSAERMKNFFTSLINNVYTYRCDCRTSVYSQEHDARDHGEVMFEWCRAKRVQDNRSLTWAPDPLLLGEGDVSILAAAVPLTRINLFPKKLARVGDKFIFLVILSRYCMNADISTSETISATNADSEVESNSLPSFQVSPELWGYLCGYIAGLGGPVDVHTYHSIFGVPSSHGPNIIRKELDRIDSWIKENQQEDVMVCRIMALAFTTAVCKEMYQGDQRGRRWPIECDITPGERHNIDETISYEDEVKPNSLEAVTDLIIRQVQKLRRYEQNRRPGTLSVNDYFTKSCKDLHKFSGWTPNEKPFRFLEYMEHITKLWEKDKNDFKYPTKQVQHYLDDILVYRATLIYMVISQATDNSHILTNPENYKLIPVI</sequence>
<dbReference type="AlphaFoldDB" id="A0A2L2TV91"/>
<accession>A0A2L2TV91</accession>
<dbReference type="GeneID" id="37262316"/>
<keyword evidence="3" id="KW-1185">Reference proteome</keyword>
<feature type="transmembrane region" description="Helical" evidence="1">
    <location>
        <begin position="40"/>
        <end position="65"/>
    </location>
</feature>